<evidence type="ECO:0000259" key="10">
    <source>
        <dbReference type="Pfam" id="PF04290"/>
    </source>
</evidence>
<keyword evidence="2 9" id="KW-0813">Transport</keyword>
<evidence type="ECO:0000313" key="11">
    <source>
        <dbReference type="EMBL" id="AJG22271.1"/>
    </source>
</evidence>
<dbReference type="InterPro" id="IPR055348">
    <property type="entry name" value="DctQ"/>
</dbReference>
<evidence type="ECO:0000256" key="2">
    <source>
        <dbReference type="ARBA" id="ARBA00022448"/>
    </source>
</evidence>
<dbReference type="InterPro" id="IPR007387">
    <property type="entry name" value="TRAP_DctQ"/>
</dbReference>
<evidence type="ECO:0000256" key="8">
    <source>
        <dbReference type="ARBA" id="ARBA00038436"/>
    </source>
</evidence>
<feature type="transmembrane region" description="Helical" evidence="9">
    <location>
        <begin position="30"/>
        <end position="53"/>
    </location>
</feature>
<keyword evidence="3" id="KW-1003">Cell membrane</keyword>
<evidence type="ECO:0000256" key="9">
    <source>
        <dbReference type="RuleBase" id="RU369079"/>
    </source>
</evidence>
<evidence type="ECO:0000256" key="1">
    <source>
        <dbReference type="ARBA" id="ARBA00004429"/>
    </source>
</evidence>
<dbReference type="GO" id="GO:0022857">
    <property type="term" value="F:transmembrane transporter activity"/>
    <property type="evidence" value="ECO:0007669"/>
    <property type="project" value="UniProtKB-UniRule"/>
</dbReference>
<keyword evidence="7 9" id="KW-0472">Membrane</keyword>
<dbReference type="GO" id="GO:0005886">
    <property type="term" value="C:plasma membrane"/>
    <property type="evidence" value="ECO:0007669"/>
    <property type="project" value="UniProtKB-SubCell"/>
</dbReference>
<evidence type="ECO:0000313" key="12">
    <source>
        <dbReference type="Proteomes" id="UP000031843"/>
    </source>
</evidence>
<evidence type="ECO:0000256" key="7">
    <source>
        <dbReference type="ARBA" id="ARBA00023136"/>
    </source>
</evidence>
<dbReference type="OrthoDB" id="9180463at2"/>
<comment type="similarity">
    <text evidence="8 9">Belongs to the TRAP transporter small permease family.</text>
</comment>
<organism evidence="11 12">
    <name type="scientific">Cupriavidus basilensis</name>
    <dbReference type="NCBI Taxonomy" id="68895"/>
    <lineage>
        <taxon>Bacteria</taxon>
        <taxon>Pseudomonadati</taxon>
        <taxon>Pseudomonadota</taxon>
        <taxon>Betaproteobacteria</taxon>
        <taxon>Burkholderiales</taxon>
        <taxon>Burkholderiaceae</taxon>
        <taxon>Cupriavidus</taxon>
    </lineage>
</organism>
<dbReference type="PANTHER" id="PTHR35011:SF10">
    <property type="entry name" value="TRAP TRANSPORTER SMALL PERMEASE PROTEIN"/>
    <property type="match status" value="1"/>
</dbReference>
<accession>A0A0C4YNU1</accession>
<sequence length="191" mass="20867">MSGESLNRTLAPAGNIIETLQAAVGRLYDFLMVLACLLLLMIVGSITLDVLLRNLVIPGLPRGFPASNDISEYALYFCTLLAAPWLLRAGQHIRVDIVLRAVPAKLAWACEWLSDVIALTGCVVVAWMGVVMAFRSYASGAIQIKSIVIPEWWVMAPLPVAFALLAVEFAFRMWRLAHSQRGPRSDAVSTA</sequence>
<name>A0A0C4YNU1_9BURK</name>
<feature type="transmembrane region" description="Helical" evidence="9">
    <location>
        <begin position="112"/>
        <end position="132"/>
    </location>
</feature>
<evidence type="ECO:0000256" key="4">
    <source>
        <dbReference type="ARBA" id="ARBA00022519"/>
    </source>
</evidence>
<reference evidence="11 12" key="1">
    <citation type="journal article" date="2015" name="Genome Announc.">
        <title>Complete Genome Sequence of Cupriavidus basilensis 4G11, Isolated from the Oak Ridge Field Research Center Site.</title>
        <authorList>
            <person name="Ray J."/>
            <person name="Waters R.J."/>
            <person name="Skerker J.M."/>
            <person name="Kuehl J.V."/>
            <person name="Price M.N."/>
            <person name="Huang J."/>
            <person name="Chakraborty R."/>
            <person name="Arkin A.P."/>
            <person name="Deutschbauer A."/>
        </authorList>
    </citation>
    <scope>NUCLEOTIDE SEQUENCE [LARGE SCALE GENOMIC DNA]</scope>
    <source>
        <strain evidence="11">4G11</strain>
    </source>
</reference>
<feature type="transmembrane region" description="Helical" evidence="9">
    <location>
        <begin position="152"/>
        <end position="171"/>
    </location>
</feature>
<comment type="function">
    <text evidence="9">Part of the tripartite ATP-independent periplasmic (TRAP) transport system.</text>
</comment>
<keyword evidence="4 9" id="KW-0997">Cell inner membrane</keyword>
<comment type="subunit">
    <text evidence="9">The complex comprises the extracytoplasmic solute receptor protein and the two transmembrane proteins.</text>
</comment>
<evidence type="ECO:0000256" key="6">
    <source>
        <dbReference type="ARBA" id="ARBA00022989"/>
    </source>
</evidence>
<comment type="subcellular location">
    <subcellularLocation>
        <location evidence="1 9">Cell inner membrane</location>
        <topology evidence="1 9">Multi-pass membrane protein</topology>
    </subcellularLocation>
</comment>
<gene>
    <name evidence="11" type="ORF">RR42_s0680</name>
</gene>
<dbReference type="Proteomes" id="UP000031843">
    <property type="component" value="Chromosome secondary"/>
</dbReference>
<dbReference type="STRING" id="68895.RR42_s0680"/>
<dbReference type="GO" id="GO:0015740">
    <property type="term" value="P:C4-dicarboxylate transport"/>
    <property type="evidence" value="ECO:0007669"/>
    <property type="project" value="TreeGrafter"/>
</dbReference>
<keyword evidence="6 9" id="KW-1133">Transmembrane helix</keyword>
<feature type="transmembrane region" description="Helical" evidence="9">
    <location>
        <begin position="73"/>
        <end position="91"/>
    </location>
</feature>
<dbReference type="PANTHER" id="PTHR35011">
    <property type="entry name" value="2,3-DIKETO-L-GULONATE TRAP TRANSPORTER SMALL PERMEASE PROTEIN YIAM"/>
    <property type="match status" value="1"/>
</dbReference>
<dbReference type="Pfam" id="PF04290">
    <property type="entry name" value="DctQ"/>
    <property type="match status" value="1"/>
</dbReference>
<keyword evidence="5 9" id="KW-0812">Transmembrane</keyword>
<proteinExistence type="inferred from homology"/>
<dbReference type="EMBL" id="CP010537">
    <property type="protein sequence ID" value="AJG22271.1"/>
    <property type="molecule type" value="Genomic_DNA"/>
</dbReference>
<keyword evidence="12" id="KW-1185">Reference proteome</keyword>
<dbReference type="AlphaFoldDB" id="A0A0C4YNU1"/>
<feature type="domain" description="Tripartite ATP-independent periplasmic transporters DctQ component" evidence="10">
    <location>
        <begin position="42"/>
        <end position="177"/>
    </location>
</feature>
<dbReference type="KEGG" id="cbw:RR42_s0680"/>
<protein>
    <recommendedName>
        <fullName evidence="9">TRAP transporter small permease protein</fullName>
    </recommendedName>
</protein>
<evidence type="ECO:0000256" key="5">
    <source>
        <dbReference type="ARBA" id="ARBA00022692"/>
    </source>
</evidence>
<dbReference type="RefSeq" id="WP_082055073.1">
    <property type="nucleotide sequence ID" value="NZ_CP010537.1"/>
</dbReference>
<evidence type="ECO:0000256" key="3">
    <source>
        <dbReference type="ARBA" id="ARBA00022475"/>
    </source>
</evidence>